<dbReference type="Pfam" id="PF13400">
    <property type="entry name" value="Tad"/>
    <property type="match status" value="1"/>
</dbReference>
<dbReference type="Proteomes" id="UP000544090">
    <property type="component" value="Unassembled WGS sequence"/>
</dbReference>
<sequence length="301" mass="30585">MSLVALLGFVALAIDVGALYAERAQLQNGADAAALAVAQDCADGSCTNTQQTARTFVNVNANDGAANLAALEFPTATSVRATVTTREAGTGAGALTMTFASVLGIREAGVAAEAAAAWGSPARGPAILPLAFAPCVFRLDGPIQVISMHGDPGGTVCSSTSPSGQLLPGGFGWLEDPDRRCNVNVQAAAQAPMRSDTGVSLPAECNAVLASAADETVLLPVYEDKGGTGSGGWYRIRGWAAFEVLGWNFPGTSYNNTTYSGAQCRGSCKGLIGRFVRFVSLADGFTTGGPDLGASLVALTD</sequence>
<evidence type="ECO:0000313" key="3">
    <source>
        <dbReference type="Proteomes" id="UP000544090"/>
    </source>
</evidence>
<name>A0A7X6K7Q8_9MICC</name>
<dbReference type="InterPro" id="IPR028087">
    <property type="entry name" value="Tad_N"/>
</dbReference>
<gene>
    <name evidence="2" type="ORF">HGG74_19810</name>
</gene>
<organism evidence="2 3">
    <name type="scientific">Arthrobacter mobilis</name>
    <dbReference type="NCBI Taxonomy" id="2724944"/>
    <lineage>
        <taxon>Bacteria</taxon>
        <taxon>Bacillati</taxon>
        <taxon>Actinomycetota</taxon>
        <taxon>Actinomycetes</taxon>
        <taxon>Micrococcales</taxon>
        <taxon>Micrococcaceae</taxon>
        <taxon>Arthrobacter</taxon>
    </lineage>
</organism>
<protein>
    <recommendedName>
        <fullName evidence="1">Putative Flp pilus-assembly TadG-like N-terminal domain-containing protein</fullName>
    </recommendedName>
</protein>
<reference evidence="2 3" key="1">
    <citation type="submission" date="2020-04" db="EMBL/GenBank/DDBJ databases">
        <title>Arthrobacter sp. nov.</title>
        <authorList>
            <person name="Liu S."/>
        </authorList>
    </citation>
    <scope>NUCLEOTIDE SEQUENCE [LARGE SCALE GENOMIC DNA]</scope>
    <source>
        <strain evidence="2 3">E918</strain>
    </source>
</reference>
<comment type="caution">
    <text evidence="2">The sequence shown here is derived from an EMBL/GenBank/DDBJ whole genome shotgun (WGS) entry which is preliminary data.</text>
</comment>
<dbReference type="AlphaFoldDB" id="A0A7X6K7Q8"/>
<keyword evidence="3" id="KW-1185">Reference proteome</keyword>
<feature type="domain" description="Putative Flp pilus-assembly TadG-like N-terminal" evidence="1">
    <location>
        <begin position="3"/>
        <end position="40"/>
    </location>
</feature>
<evidence type="ECO:0000259" key="1">
    <source>
        <dbReference type="Pfam" id="PF13400"/>
    </source>
</evidence>
<evidence type="ECO:0000313" key="2">
    <source>
        <dbReference type="EMBL" id="NKX56723.1"/>
    </source>
</evidence>
<proteinExistence type="predicted"/>
<dbReference type="EMBL" id="JAAZSQ010000032">
    <property type="protein sequence ID" value="NKX56723.1"/>
    <property type="molecule type" value="Genomic_DNA"/>
</dbReference>
<accession>A0A7X6K7Q8</accession>